<dbReference type="EMBL" id="FMZM01000011">
    <property type="protein sequence ID" value="SDD84214.1"/>
    <property type="molecule type" value="Genomic_DNA"/>
</dbReference>
<dbReference type="OrthoDB" id="3785441at2"/>
<organism evidence="2 3">
    <name type="scientific">Nocardioides lianchengensis</name>
    <dbReference type="NCBI Taxonomy" id="1045774"/>
    <lineage>
        <taxon>Bacteria</taxon>
        <taxon>Bacillati</taxon>
        <taxon>Actinomycetota</taxon>
        <taxon>Actinomycetes</taxon>
        <taxon>Propionibacteriales</taxon>
        <taxon>Nocardioidaceae</taxon>
        <taxon>Nocardioides</taxon>
    </lineage>
</organism>
<feature type="compositionally biased region" description="Basic and acidic residues" evidence="1">
    <location>
        <begin position="141"/>
        <end position="154"/>
    </location>
</feature>
<sequence>MTTSTTTTTRVPLRVALADESSRDTLDGGWWPQSRDLAVELADLVDHFPEGRPRIVRVLYSPPDWESPPRRVQVAGGWVKTGAFPRDDTHLVLLTTATSDRRVLRLLVVPPGLTPGQGDEALLAASSRGNDRPAADVLRTVTEHPDVDPRDHWS</sequence>
<keyword evidence="3" id="KW-1185">Reference proteome</keyword>
<accession>A0A1G6Y157</accession>
<dbReference type="Proteomes" id="UP000199034">
    <property type="component" value="Unassembled WGS sequence"/>
</dbReference>
<evidence type="ECO:0000313" key="2">
    <source>
        <dbReference type="EMBL" id="SDD84214.1"/>
    </source>
</evidence>
<evidence type="ECO:0000313" key="3">
    <source>
        <dbReference type="Proteomes" id="UP000199034"/>
    </source>
</evidence>
<proteinExistence type="predicted"/>
<name>A0A1G6Y157_9ACTN</name>
<dbReference type="Pfam" id="PF19457">
    <property type="entry name" value="DUF5994"/>
    <property type="match status" value="1"/>
</dbReference>
<gene>
    <name evidence="2" type="ORF">SAMN05421872_111168</name>
</gene>
<dbReference type="InterPro" id="IPR046036">
    <property type="entry name" value="DUF5994"/>
</dbReference>
<dbReference type="STRING" id="1045774.SAMN05421872_111168"/>
<reference evidence="2 3" key="1">
    <citation type="submission" date="2016-10" db="EMBL/GenBank/DDBJ databases">
        <authorList>
            <person name="de Groot N.N."/>
        </authorList>
    </citation>
    <scope>NUCLEOTIDE SEQUENCE [LARGE SCALE GENOMIC DNA]</scope>
    <source>
        <strain evidence="2 3">CGMCC 4.6858</strain>
    </source>
</reference>
<protein>
    <submittedName>
        <fullName evidence="2">Uncharacterized protein</fullName>
    </submittedName>
</protein>
<evidence type="ECO:0000256" key="1">
    <source>
        <dbReference type="SAM" id="MobiDB-lite"/>
    </source>
</evidence>
<dbReference type="AlphaFoldDB" id="A0A1G6Y157"/>
<dbReference type="RefSeq" id="WP_090859947.1">
    <property type="nucleotide sequence ID" value="NZ_FMZM01000011.1"/>
</dbReference>
<feature type="region of interest" description="Disordered" evidence="1">
    <location>
        <begin position="125"/>
        <end position="154"/>
    </location>
</feature>